<sequence>MFDQVVFAGGGGRCTWQIGFWESVAKAIKLFPQVVTAVSAGGLMSSLVLMGKTEKARQHFWSAFEANEKNAYWGNLFRKEPVFPQYRIYRNAMLELFQGGLETLREGAELRIAVVHPPKGLSGGLAFGVGAAAYYADKHFLRNLHPKIALGLGFQQQFYRARDCSSLEELVDLILCSSCTPPFTPRLKLHGRTALDGGTVDNIPVAGLDKGESRVLVLLTRRYSQYPDRFSRQQGDQLWTYVQPSQPPFVSVWDYTSPELAQKTYELGCADGREFLKKHTNERETLNEQFQ</sequence>
<dbReference type="Proteomes" id="UP001139028">
    <property type="component" value="Unassembled WGS sequence"/>
</dbReference>
<evidence type="ECO:0000259" key="3">
    <source>
        <dbReference type="PROSITE" id="PS51635"/>
    </source>
</evidence>
<reference evidence="4" key="1">
    <citation type="journal article" date="2022" name="Arch. Microbiol.">
        <title>Microbulbifer okhotskensis sp. nov., isolated from a deep bottom sediment of the Okhotsk Sea.</title>
        <authorList>
            <person name="Romanenko L."/>
            <person name="Kurilenko V."/>
            <person name="Otstavnykh N."/>
            <person name="Velansky P."/>
            <person name="Isaeva M."/>
            <person name="Mikhailov V."/>
        </authorList>
    </citation>
    <scope>NUCLEOTIDE SEQUENCE</scope>
    <source>
        <strain evidence="4">OS29</strain>
    </source>
</reference>
<organism evidence="4 5">
    <name type="scientific">Microbulbifer okhotskensis</name>
    <dbReference type="NCBI Taxonomy" id="2926617"/>
    <lineage>
        <taxon>Bacteria</taxon>
        <taxon>Pseudomonadati</taxon>
        <taxon>Pseudomonadota</taxon>
        <taxon>Gammaproteobacteria</taxon>
        <taxon>Cellvibrionales</taxon>
        <taxon>Microbulbiferaceae</taxon>
        <taxon>Microbulbifer</taxon>
    </lineage>
</organism>
<dbReference type="Pfam" id="PF01734">
    <property type="entry name" value="Patatin"/>
    <property type="match status" value="1"/>
</dbReference>
<dbReference type="SUPFAM" id="SSF52151">
    <property type="entry name" value="FabD/lysophospholipase-like"/>
    <property type="match status" value="1"/>
</dbReference>
<feature type="domain" description="PNPLA" evidence="3">
    <location>
        <begin position="5"/>
        <end position="209"/>
    </location>
</feature>
<dbReference type="EMBL" id="JALBWM010000062">
    <property type="protein sequence ID" value="MCO1335423.1"/>
    <property type="molecule type" value="Genomic_DNA"/>
</dbReference>
<keyword evidence="1 2" id="KW-0443">Lipid metabolism</keyword>
<dbReference type="Gene3D" id="3.40.1090.10">
    <property type="entry name" value="Cytosolic phospholipase A2 catalytic domain"/>
    <property type="match status" value="1"/>
</dbReference>
<feature type="active site" description="Nucleophile" evidence="2">
    <location>
        <position position="39"/>
    </location>
</feature>
<gene>
    <name evidence="4" type="ORF">MO867_13880</name>
</gene>
<keyword evidence="2" id="KW-0442">Lipid degradation</keyword>
<dbReference type="GO" id="GO:0016042">
    <property type="term" value="P:lipid catabolic process"/>
    <property type="evidence" value="ECO:0007669"/>
    <property type="project" value="UniProtKB-UniRule"/>
</dbReference>
<evidence type="ECO:0000313" key="4">
    <source>
        <dbReference type="EMBL" id="MCO1335423.1"/>
    </source>
</evidence>
<evidence type="ECO:0000313" key="5">
    <source>
        <dbReference type="Proteomes" id="UP001139028"/>
    </source>
</evidence>
<evidence type="ECO:0000256" key="1">
    <source>
        <dbReference type="ARBA" id="ARBA00023098"/>
    </source>
</evidence>
<proteinExistence type="predicted"/>
<dbReference type="PROSITE" id="PS51635">
    <property type="entry name" value="PNPLA"/>
    <property type="match status" value="1"/>
</dbReference>
<keyword evidence="5" id="KW-1185">Reference proteome</keyword>
<dbReference type="AlphaFoldDB" id="A0A9X2ETE1"/>
<comment type="caution">
    <text evidence="4">The sequence shown here is derived from an EMBL/GenBank/DDBJ whole genome shotgun (WGS) entry which is preliminary data.</text>
</comment>
<feature type="short sequence motif" description="DGA/G" evidence="2">
    <location>
        <begin position="196"/>
        <end position="198"/>
    </location>
</feature>
<feature type="active site" description="Proton acceptor" evidence="2">
    <location>
        <position position="196"/>
    </location>
</feature>
<keyword evidence="2" id="KW-0378">Hydrolase</keyword>
<name>A0A9X2ETE1_9GAMM</name>
<protein>
    <submittedName>
        <fullName evidence="4">Patatin-like phospholipase family protein</fullName>
    </submittedName>
</protein>
<dbReference type="GO" id="GO:0016787">
    <property type="term" value="F:hydrolase activity"/>
    <property type="evidence" value="ECO:0007669"/>
    <property type="project" value="UniProtKB-UniRule"/>
</dbReference>
<dbReference type="RefSeq" id="WP_252469843.1">
    <property type="nucleotide sequence ID" value="NZ_JALBWM010000062.1"/>
</dbReference>
<dbReference type="InterPro" id="IPR016035">
    <property type="entry name" value="Acyl_Trfase/lysoPLipase"/>
</dbReference>
<dbReference type="InterPro" id="IPR002641">
    <property type="entry name" value="PNPLA_dom"/>
</dbReference>
<comment type="caution">
    <text evidence="2">Lacks conserved residue(s) required for the propagation of feature annotation.</text>
</comment>
<evidence type="ECO:0000256" key="2">
    <source>
        <dbReference type="PROSITE-ProRule" id="PRU01161"/>
    </source>
</evidence>
<accession>A0A9X2ETE1</accession>